<dbReference type="AlphaFoldDB" id="A0A1I2Q825"/>
<feature type="domain" description="Rieske" evidence="1">
    <location>
        <begin position="45"/>
        <end position="138"/>
    </location>
</feature>
<dbReference type="PROSITE" id="PS51296">
    <property type="entry name" value="RIESKE"/>
    <property type="match status" value="1"/>
</dbReference>
<dbReference type="RefSeq" id="WP_092039245.1">
    <property type="nucleotide sequence ID" value="NZ_FOOK01000021.1"/>
</dbReference>
<accession>A0A1I2Q825</accession>
<dbReference type="STRING" id="201973.SAMN04488025_12147"/>
<gene>
    <name evidence="2" type="ORF">SAMN04488025_12147</name>
</gene>
<evidence type="ECO:0000313" key="3">
    <source>
        <dbReference type="Proteomes" id="UP000198661"/>
    </source>
</evidence>
<name>A0A1I2Q825_9BACL</name>
<keyword evidence="3" id="KW-1185">Reference proteome</keyword>
<dbReference type="InterPro" id="IPR017941">
    <property type="entry name" value="Rieske_2Fe-2S"/>
</dbReference>
<dbReference type="EMBL" id="FOOK01000021">
    <property type="protein sequence ID" value="SFG22417.1"/>
    <property type="molecule type" value="Genomic_DNA"/>
</dbReference>
<dbReference type="Proteomes" id="UP000198661">
    <property type="component" value="Unassembled WGS sequence"/>
</dbReference>
<evidence type="ECO:0000259" key="1">
    <source>
        <dbReference type="PROSITE" id="PS51296"/>
    </source>
</evidence>
<sequence>MNRKEFLRQLRDDLLQTAAYIAHPLIEDDLEKMERVIDRISGIRWHPLPEHALEGEAAGALQVKEVFVEGKGLFLVAGEKTGAFGNECTQCRTVVHWLPHVKRFHCFLCGKEWSPLDGAGNLRLRRYPVKKKDGTWYVGLRE</sequence>
<dbReference type="GO" id="GO:0051537">
    <property type="term" value="F:2 iron, 2 sulfur cluster binding"/>
    <property type="evidence" value="ECO:0007669"/>
    <property type="project" value="InterPro"/>
</dbReference>
<reference evidence="2 3" key="1">
    <citation type="submission" date="2016-10" db="EMBL/GenBank/DDBJ databases">
        <authorList>
            <person name="de Groot N.N."/>
        </authorList>
    </citation>
    <scope>NUCLEOTIDE SEQUENCE [LARGE SCALE GENOMIC DNA]</scope>
    <source>
        <strain evidence="2 3">DSM 44945</strain>
    </source>
</reference>
<organism evidence="2 3">
    <name type="scientific">Planifilum fulgidum</name>
    <dbReference type="NCBI Taxonomy" id="201973"/>
    <lineage>
        <taxon>Bacteria</taxon>
        <taxon>Bacillati</taxon>
        <taxon>Bacillota</taxon>
        <taxon>Bacilli</taxon>
        <taxon>Bacillales</taxon>
        <taxon>Thermoactinomycetaceae</taxon>
        <taxon>Planifilum</taxon>
    </lineage>
</organism>
<dbReference type="OrthoDB" id="2696394at2"/>
<protein>
    <recommendedName>
        <fullName evidence="1">Rieske domain-containing protein</fullName>
    </recommendedName>
</protein>
<evidence type="ECO:0000313" key="2">
    <source>
        <dbReference type="EMBL" id="SFG22417.1"/>
    </source>
</evidence>
<proteinExistence type="predicted"/>